<protein>
    <submittedName>
        <fullName evidence="1">Uncharacterized protein</fullName>
    </submittedName>
</protein>
<reference evidence="1" key="1">
    <citation type="submission" date="2022-04" db="EMBL/GenBank/DDBJ databases">
        <title>A functionally conserved STORR gene fusion in Papaver species that diverged 16.8 million years ago.</title>
        <authorList>
            <person name="Catania T."/>
        </authorList>
    </citation>
    <scope>NUCLEOTIDE SEQUENCE</scope>
    <source>
        <strain evidence="1">S-188037</strain>
    </source>
</reference>
<proteinExistence type="predicted"/>
<dbReference type="Proteomes" id="UP001202328">
    <property type="component" value="Unassembled WGS sequence"/>
</dbReference>
<dbReference type="EMBL" id="JAJJMB010006426">
    <property type="protein sequence ID" value="KAI3934692.1"/>
    <property type="molecule type" value="Genomic_DNA"/>
</dbReference>
<sequence>MVVVYGSGLAKMAAKKSKDACCYIELSSEMGVVDFYPTNTQEKMEQAISSWWSIKWLALVVVRIWKLEVIMDRTDWAFSKWLAIHLSLHPDGLRYLSHNFGYLLLMNQRGKYKEILTQQNINQFNLLWAEVTFSRRQIWALLSLAWRQSTPTTVAEVLEPYPDLLESQSLAMC</sequence>
<gene>
    <name evidence="1" type="ORF">MKW98_013575</name>
</gene>
<dbReference type="AlphaFoldDB" id="A0AAD4XMQ9"/>
<comment type="caution">
    <text evidence="1">The sequence shown here is derived from an EMBL/GenBank/DDBJ whole genome shotgun (WGS) entry which is preliminary data.</text>
</comment>
<accession>A0AAD4XMQ9</accession>
<name>A0AAD4XMQ9_9MAGN</name>
<evidence type="ECO:0000313" key="1">
    <source>
        <dbReference type="EMBL" id="KAI3934692.1"/>
    </source>
</evidence>
<evidence type="ECO:0000313" key="2">
    <source>
        <dbReference type="Proteomes" id="UP001202328"/>
    </source>
</evidence>
<keyword evidence="2" id="KW-1185">Reference proteome</keyword>
<organism evidence="1 2">
    <name type="scientific">Papaver atlanticum</name>
    <dbReference type="NCBI Taxonomy" id="357466"/>
    <lineage>
        <taxon>Eukaryota</taxon>
        <taxon>Viridiplantae</taxon>
        <taxon>Streptophyta</taxon>
        <taxon>Embryophyta</taxon>
        <taxon>Tracheophyta</taxon>
        <taxon>Spermatophyta</taxon>
        <taxon>Magnoliopsida</taxon>
        <taxon>Ranunculales</taxon>
        <taxon>Papaveraceae</taxon>
        <taxon>Papaveroideae</taxon>
        <taxon>Papaver</taxon>
    </lineage>
</organism>